<dbReference type="EMBL" id="CP041242">
    <property type="protein sequence ID" value="QDH71481.1"/>
    <property type="molecule type" value="Genomic_DNA"/>
</dbReference>
<dbReference type="KEGG" id="lyj:FKV23_16325"/>
<sequence length="78" mass="8502">MQKRQRFTAEFKLEAVRLLKAGDRPTAVVARELGGRRRHPEAGRVALALAHVRSALVEGGRLYIDGGNPLREVTLGAA</sequence>
<dbReference type="GO" id="GO:0006313">
    <property type="term" value="P:DNA transposition"/>
    <property type="evidence" value="ECO:0007669"/>
    <property type="project" value="InterPro"/>
</dbReference>
<gene>
    <name evidence="1" type="ORF">FKV23_16325</name>
</gene>
<dbReference type="RefSeq" id="WP_141624813.1">
    <property type="nucleotide sequence ID" value="NZ_CP041242.1"/>
</dbReference>
<dbReference type="GO" id="GO:0004803">
    <property type="term" value="F:transposase activity"/>
    <property type="evidence" value="ECO:0007669"/>
    <property type="project" value="InterPro"/>
</dbReference>
<dbReference type="AlphaFoldDB" id="A0A514BVP6"/>
<evidence type="ECO:0000313" key="2">
    <source>
        <dbReference type="Proteomes" id="UP000317199"/>
    </source>
</evidence>
<proteinExistence type="predicted"/>
<dbReference type="Pfam" id="PF01527">
    <property type="entry name" value="HTH_Tnp_1"/>
    <property type="match status" value="1"/>
</dbReference>
<evidence type="ECO:0000313" key="1">
    <source>
        <dbReference type="EMBL" id="QDH71481.1"/>
    </source>
</evidence>
<dbReference type="InterPro" id="IPR002514">
    <property type="entry name" value="Transposase_8"/>
</dbReference>
<keyword evidence="2" id="KW-1185">Reference proteome</keyword>
<dbReference type="GO" id="GO:0043565">
    <property type="term" value="F:sequence-specific DNA binding"/>
    <property type="evidence" value="ECO:0007669"/>
    <property type="project" value="InterPro"/>
</dbReference>
<dbReference type="OrthoDB" id="7064550at2"/>
<dbReference type="SUPFAM" id="SSF48295">
    <property type="entry name" value="TrpR-like"/>
    <property type="match status" value="1"/>
</dbReference>
<dbReference type="InterPro" id="IPR010921">
    <property type="entry name" value="Trp_repressor/repl_initiator"/>
</dbReference>
<name>A0A514BVP6_9GAMM</name>
<reference evidence="1 2" key="1">
    <citation type="submission" date="2019-06" db="EMBL/GenBank/DDBJ databases">
        <title>Lysobacter alkalisoli sp. nov. isolated from saline-alkali soil.</title>
        <authorList>
            <person name="Sun J.-Q."/>
            <person name="Xu L."/>
        </authorList>
    </citation>
    <scope>NUCLEOTIDE SEQUENCE [LARGE SCALE GENOMIC DNA]</scope>
    <source>
        <strain evidence="1 2">SJ-36</strain>
    </source>
</reference>
<accession>A0A514BVP6</accession>
<organism evidence="1 2">
    <name type="scientific">Marilutibacter alkalisoli</name>
    <dbReference type="NCBI Taxonomy" id="2591633"/>
    <lineage>
        <taxon>Bacteria</taxon>
        <taxon>Pseudomonadati</taxon>
        <taxon>Pseudomonadota</taxon>
        <taxon>Gammaproteobacteria</taxon>
        <taxon>Lysobacterales</taxon>
        <taxon>Lysobacteraceae</taxon>
        <taxon>Marilutibacter</taxon>
    </lineage>
</organism>
<dbReference type="Proteomes" id="UP000317199">
    <property type="component" value="Chromosome"/>
</dbReference>
<protein>
    <submittedName>
        <fullName evidence="1">Transposase</fullName>
    </submittedName>
</protein>